<gene>
    <name evidence="1" type="ORF">HAX54_015563</name>
</gene>
<sequence length="54" mass="6340">LMADGHRIPDAQAHKWRVSYGSLSQSSSRRWITGYEVEHWAECREKELDRPSPE</sequence>
<reference evidence="1 2" key="1">
    <citation type="journal article" date="2021" name="BMC Genomics">
        <title>Datura genome reveals duplications of psychoactive alkaloid biosynthetic genes and high mutation rate following tissue culture.</title>
        <authorList>
            <person name="Rajewski A."/>
            <person name="Carter-House D."/>
            <person name="Stajich J."/>
            <person name="Litt A."/>
        </authorList>
    </citation>
    <scope>NUCLEOTIDE SEQUENCE [LARGE SCALE GENOMIC DNA]</scope>
    <source>
        <strain evidence="1">AR-01</strain>
    </source>
</reference>
<comment type="caution">
    <text evidence="1">The sequence shown here is derived from an EMBL/GenBank/DDBJ whole genome shotgun (WGS) entry which is preliminary data.</text>
</comment>
<protein>
    <submittedName>
        <fullName evidence="1">Uncharacterized protein</fullName>
    </submittedName>
</protein>
<feature type="non-terminal residue" evidence="1">
    <location>
        <position position="1"/>
    </location>
</feature>
<name>A0ABS8TPZ6_DATST</name>
<dbReference type="Proteomes" id="UP000823775">
    <property type="component" value="Unassembled WGS sequence"/>
</dbReference>
<keyword evidence="2" id="KW-1185">Reference proteome</keyword>
<evidence type="ECO:0000313" key="2">
    <source>
        <dbReference type="Proteomes" id="UP000823775"/>
    </source>
</evidence>
<accession>A0ABS8TPZ6</accession>
<proteinExistence type="predicted"/>
<dbReference type="EMBL" id="JACEIK010001999">
    <property type="protein sequence ID" value="MCD7473615.1"/>
    <property type="molecule type" value="Genomic_DNA"/>
</dbReference>
<evidence type="ECO:0000313" key="1">
    <source>
        <dbReference type="EMBL" id="MCD7473615.1"/>
    </source>
</evidence>
<organism evidence="1 2">
    <name type="scientific">Datura stramonium</name>
    <name type="common">Jimsonweed</name>
    <name type="synonym">Common thornapple</name>
    <dbReference type="NCBI Taxonomy" id="4076"/>
    <lineage>
        <taxon>Eukaryota</taxon>
        <taxon>Viridiplantae</taxon>
        <taxon>Streptophyta</taxon>
        <taxon>Embryophyta</taxon>
        <taxon>Tracheophyta</taxon>
        <taxon>Spermatophyta</taxon>
        <taxon>Magnoliopsida</taxon>
        <taxon>eudicotyledons</taxon>
        <taxon>Gunneridae</taxon>
        <taxon>Pentapetalae</taxon>
        <taxon>asterids</taxon>
        <taxon>lamiids</taxon>
        <taxon>Solanales</taxon>
        <taxon>Solanaceae</taxon>
        <taxon>Solanoideae</taxon>
        <taxon>Datureae</taxon>
        <taxon>Datura</taxon>
    </lineage>
</organism>